<keyword evidence="2" id="KW-0547">Nucleotide-binding</keyword>
<feature type="domain" description="Helicase C-terminal" evidence="3">
    <location>
        <begin position="33"/>
        <end position="146"/>
    </location>
</feature>
<dbReference type="Gene3D" id="3.40.50.300">
    <property type="entry name" value="P-loop containing nucleotide triphosphate hydrolases"/>
    <property type="match status" value="2"/>
</dbReference>
<keyword evidence="2" id="KW-0067">ATP-binding</keyword>
<dbReference type="PROSITE" id="PS51194">
    <property type="entry name" value="HELICASE_CTER"/>
    <property type="match status" value="1"/>
</dbReference>
<dbReference type="GO" id="GO:0006281">
    <property type="term" value="P:DNA repair"/>
    <property type="evidence" value="ECO:0007669"/>
    <property type="project" value="InterPro"/>
</dbReference>
<evidence type="ECO:0000256" key="2">
    <source>
        <dbReference type="ARBA" id="ARBA00022806"/>
    </source>
</evidence>
<evidence type="ECO:0000313" key="4">
    <source>
        <dbReference type="EMBL" id="SVE58136.1"/>
    </source>
</evidence>
<name>A0A383EMP5_9ZZZZ</name>
<dbReference type="GO" id="GO:0003678">
    <property type="term" value="F:DNA helicase activity"/>
    <property type="evidence" value="ECO:0007669"/>
    <property type="project" value="TreeGrafter"/>
</dbReference>
<dbReference type="SMART" id="SM00490">
    <property type="entry name" value="HELICc"/>
    <property type="match status" value="1"/>
</dbReference>
<dbReference type="InterPro" id="IPR001650">
    <property type="entry name" value="Helicase_C-like"/>
</dbReference>
<dbReference type="InterPro" id="IPR027417">
    <property type="entry name" value="P-loop_NTPase"/>
</dbReference>
<organism evidence="4">
    <name type="scientific">marine metagenome</name>
    <dbReference type="NCBI Taxonomy" id="408172"/>
    <lineage>
        <taxon>unclassified sequences</taxon>
        <taxon>metagenomes</taxon>
        <taxon>ecological metagenomes</taxon>
    </lineage>
</organism>
<dbReference type="GO" id="GO:0016787">
    <property type="term" value="F:hydrolase activity"/>
    <property type="evidence" value="ECO:0007669"/>
    <property type="project" value="UniProtKB-KW"/>
</dbReference>
<dbReference type="PANTHER" id="PTHR47964:SF1">
    <property type="entry name" value="ATP-DEPENDENT DNA HELICASE HOMOLOG RECG, CHLOROPLASTIC"/>
    <property type="match status" value="1"/>
</dbReference>
<evidence type="ECO:0000259" key="3">
    <source>
        <dbReference type="PROSITE" id="PS51194"/>
    </source>
</evidence>
<dbReference type="InterPro" id="IPR047112">
    <property type="entry name" value="RecG/Mfd"/>
</dbReference>
<gene>
    <name evidence="4" type="ORF">METZ01_LOCUS510990</name>
</gene>
<dbReference type="AlphaFoldDB" id="A0A383EMP5"/>
<keyword evidence="1" id="KW-0378">Hydrolase</keyword>
<evidence type="ECO:0000256" key="1">
    <source>
        <dbReference type="ARBA" id="ARBA00022801"/>
    </source>
</evidence>
<dbReference type="Pfam" id="PF00271">
    <property type="entry name" value="Helicase_C"/>
    <property type="match status" value="1"/>
</dbReference>
<feature type="non-terminal residue" evidence="4">
    <location>
        <position position="146"/>
    </location>
</feature>
<proteinExistence type="predicted"/>
<keyword evidence="2" id="KW-0347">Helicase</keyword>
<sequence>MAVFGIRELSIIATPPQERVPIRSFIIPYDSYIIREAINRELNRGGQVYCIVPRISDIKPFETKIRNIVQNIRIDIVHGSMKSQDIENSMLSLYVGRTQILIATSIIENGLDIQKANTIIVYKAEMFGLGQLYQFKGRVGRSNKRA</sequence>
<dbReference type="SUPFAM" id="SSF52540">
    <property type="entry name" value="P-loop containing nucleoside triphosphate hydrolases"/>
    <property type="match status" value="1"/>
</dbReference>
<dbReference type="EMBL" id="UINC01227312">
    <property type="protein sequence ID" value="SVE58136.1"/>
    <property type="molecule type" value="Genomic_DNA"/>
</dbReference>
<reference evidence="4" key="1">
    <citation type="submission" date="2018-05" db="EMBL/GenBank/DDBJ databases">
        <authorList>
            <person name="Lanie J.A."/>
            <person name="Ng W.-L."/>
            <person name="Kazmierczak K.M."/>
            <person name="Andrzejewski T.M."/>
            <person name="Davidsen T.M."/>
            <person name="Wayne K.J."/>
            <person name="Tettelin H."/>
            <person name="Glass J.I."/>
            <person name="Rusch D."/>
            <person name="Podicherti R."/>
            <person name="Tsui H.-C.T."/>
            <person name="Winkler M.E."/>
        </authorList>
    </citation>
    <scope>NUCLEOTIDE SEQUENCE</scope>
</reference>
<protein>
    <recommendedName>
        <fullName evidence="3">Helicase C-terminal domain-containing protein</fullName>
    </recommendedName>
</protein>
<accession>A0A383EMP5</accession>
<dbReference type="PANTHER" id="PTHR47964">
    <property type="entry name" value="ATP-DEPENDENT DNA HELICASE HOMOLOG RECG, CHLOROPLASTIC"/>
    <property type="match status" value="1"/>
</dbReference>